<dbReference type="Gene3D" id="3.40.50.720">
    <property type="entry name" value="NAD(P)-binding Rossmann-like Domain"/>
    <property type="match status" value="1"/>
</dbReference>
<dbReference type="EMBL" id="NPEZ01000002">
    <property type="protein sequence ID" value="OZT77450.1"/>
    <property type="molecule type" value="Genomic_DNA"/>
</dbReference>
<dbReference type="InterPro" id="IPR002347">
    <property type="entry name" value="SDR_fam"/>
</dbReference>
<evidence type="ECO:0000313" key="6">
    <source>
        <dbReference type="Proteomes" id="UP000216682"/>
    </source>
</evidence>
<sequence length="275" mass="29708">MSYFEGKNVVVTGGTGILCKAMAEFLVKEGANVAVLSRGEEAGLSVEEELSGQLGKCKFIQCDVLDEDSVKNAKKNFNETFGTCNILINGAGGNNPKASTTFETHTDATVEGQGFKDLDLKSFSKTMDLNFMGTVIPTQIFTEDMVDDGNGTILNISSMSAFAPMTKVPAYSAGKASINNFTQWLAVYYGEANIRVNAIAPGFFITKQNHDLLIDSNGKYTERAQKILNNTPMNRFGDPQDLIGPVKWLLNDEESNFVTGVVVPIDGGFMAYSGV</sequence>
<dbReference type="GO" id="GO:0005975">
    <property type="term" value="P:carbohydrate metabolic process"/>
    <property type="evidence" value="ECO:0007669"/>
    <property type="project" value="UniProtKB-ARBA"/>
</dbReference>
<name>A0A265E7G1_9STAP</name>
<dbReference type="Proteomes" id="UP000216682">
    <property type="component" value="Unassembled WGS sequence"/>
</dbReference>
<dbReference type="PROSITE" id="PS00061">
    <property type="entry name" value="ADH_SHORT"/>
    <property type="match status" value="1"/>
</dbReference>
<dbReference type="AlphaFoldDB" id="A0A265E7G1"/>
<keyword evidence="2 5" id="KW-0560">Oxidoreductase</keyword>
<dbReference type="EC" id="1.1.1.131" evidence="5"/>
<evidence type="ECO:0000256" key="2">
    <source>
        <dbReference type="ARBA" id="ARBA00023002"/>
    </source>
</evidence>
<evidence type="ECO:0000313" key="5">
    <source>
        <dbReference type="EMBL" id="OZT77450.1"/>
    </source>
</evidence>
<dbReference type="PROSITE" id="PS50206">
    <property type="entry name" value="RHODANESE_3"/>
    <property type="match status" value="1"/>
</dbReference>
<dbReference type="Pfam" id="PF00106">
    <property type="entry name" value="adh_short"/>
    <property type="match status" value="1"/>
</dbReference>
<dbReference type="PRINTS" id="PR00080">
    <property type="entry name" value="SDRFAMILY"/>
</dbReference>
<evidence type="ECO:0000259" key="4">
    <source>
        <dbReference type="PROSITE" id="PS50206"/>
    </source>
</evidence>
<gene>
    <name evidence="5" type="ORF">CFN03_05785</name>
</gene>
<organism evidence="5 6">
    <name type="scientific">Salinicoccus roseus</name>
    <dbReference type="NCBI Taxonomy" id="45670"/>
    <lineage>
        <taxon>Bacteria</taxon>
        <taxon>Bacillati</taxon>
        <taxon>Bacillota</taxon>
        <taxon>Bacilli</taxon>
        <taxon>Bacillales</taxon>
        <taxon>Staphylococcaceae</taxon>
        <taxon>Salinicoccus</taxon>
    </lineage>
</organism>
<accession>A0A265E7G1</accession>
<evidence type="ECO:0000256" key="3">
    <source>
        <dbReference type="RuleBase" id="RU000363"/>
    </source>
</evidence>
<dbReference type="GO" id="GO:0050090">
    <property type="term" value="F:mannuronate reductase activity"/>
    <property type="evidence" value="ECO:0007669"/>
    <property type="project" value="UniProtKB-EC"/>
</dbReference>
<dbReference type="PRINTS" id="PR00081">
    <property type="entry name" value="GDHRDH"/>
</dbReference>
<dbReference type="InterPro" id="IPR020904">
    <property type="entry name" value="Sc_DH/Rdtase_CS"/>
</dbReference>
<dbReference type="InterPro" id="IPR001763">
    <property type="entry name" value="Rhodanese-like_dom"/>
</dbReference>
<dbReference type="PANTHER" id="PTHR42760:SF115">
    <property type="entry name" value="3-OXOACYL-[ACYL-CARRIER-PROTEIN] REDUCTASE FABG"/>
    <property type="match status" value="1"/>
</dbReference>
<dbReference type="FunFam" id="3.40.50.720:FF:000240">
    <property type="entry name" value="SDR family oxidoreductase"/>
    <property type="match status" value="1"/>
</dbReference>
<evidence type="ECO:0000256" key="1">
    <source>
        <dbReference type="ARBA" id="ARBA00006484"/>
    </source>
</evidence>
<protein>
    <submittedName>
        <fullName evidence="5">D-mannonate oxidoreductase</fullName>
        <ecNumber evidence="5">1.1.1.131</ecNumber>
    </submittedName>
</protein>
<reference evidence="5 6" key="1">
    <citation type="submission" date="2017-07" db="EMBL/GenBank/DDBJ databases">
        <title>Shotgun whole genome sequences of three halophilic bacterial isolates.</title>
        <authorList>
            <person name="Pozzo T."/>
            <person name="Higdon S.M."/>
            <person name="Quillaguaman J."/>
        </authorList>
    </citation>
    <scope>NUCLEOTIDE SEQUENCE [LARGE SCALE GENOMIC DNA]</scope>
    <source>
        <strain evidence="5 6">BU-1</strain>
    </source>
</reference>
<proteinExistence type="inferred from homology"/>
<dbReference type="RefSeq" id="WP_094906185.1">
    <property type="nucleotide sequence ID" value="NZ_NPEZ01000002.1"/>
</dbReference>
<comment type="similarity">
    <text evidence="1 3">Belongs to the short-chain dehydrogenases/reductases (SDR) family.</text>
</comment>
<dbReference type="InterPro" id="IPR036291">
    <property type="entry name" value="NAD(P)-bd_dom_sf"/>
</dbReference>
<feature type="domain" description="Rhodanese" evidence="4">
    <location>
        <begin position="5"/>
        <end position="48"/>
    </location>
</feature>
<comment type="caution">
    <text evidence="5">The sequence shown here is derived from an EMBL/GenBank/DDBJ whole genome shotgun (WGS) entry which is preliminary data.</text>
</comment>
<dbReference type="NCBIfam" id="NF006132">
    <property type="entry name" value="PRK08277.1"/>
    <property type="match status" value="1"/>
</dbReference>
<dbReference type="PANTHER" id="PTHR42760">
    <property type="entry name" value="SHORT-CHAIN DEHYDROGENASES/REDUCTASES FAMILY MEMBER"/>
    <property type="match status" value="1"/>
</dbReference>
<dbReference type="SUPFAM" id="SSF51735">
    <property type="entry name" value="NAD(P)-binding Rossmann-fold domains"/>
    <property type="match status" value="1"/>
</dbReference>